<dbReference type="Pfam" id="PF14398">
    <property type="entry name" value="ATPgrasp_YheCD"/>
    <property type="match status" value="1"/>
</dbReference>
<sequence length="462" mass="52659">MDFIKIIYKNSDYNTCYLTEEQNEFYCNGDKDKNINIKFGSLNINLRKVVWITNETDSNFLCLSEDLKSVIYIPDNSSLQLRKIEKNSIEIGPLVGIFINSKKIASLSEGKTDSVYEQISLAMDKLSGLSCFFSAGDIDWGKRLVKGLVHEDSRWAAHILPLPTVIYDRCFGSYGRKNGLEFRKRLGSEYHVINSMPKLTKWETICTLRKNPKLLQVIPKTSIYNSYMDLENALLTANSVYLKPDALYKGKGVYRVSKELNGSYKIEHRTETKNVVNFLPNLNNIGEIIDSYTVLGGGYLIQEEIEKAYYKDYPFDFRLLYQKDWQGSWQPSGIAVRIGAPGSIITSPRSGGAVIEFSKVLRDSFHEDFITKDGLYKNVLSIGREIVTTIEQEFGDCVELGLDMTIDINRKIWVIEVNGKPLKVSLKWLNNPALMARCYSRPIEYAVFLTGFMSANTEMGEY</sequence>
<organism evidence="1 2">
    <name type="scientific">Candidatus Clostridium stratigraminis</name>
    <dbReference type="NCBI Taxonomy" id="3381661"/>
    <lineage>
        <taxon>Bacteria</taxon>
        <taxon>Bacillati</taxon>
        <taxon>Bacillota</taxon>
        <taxon>Clostridia</taxon>
        <taxon>Eubacteriales</taxon>
        <taxon>Clostridiaceae</taxon>
        <taxon>Clostridium</taxon>
    </lineage>
</organism>
<evidence type="ECO:0000313" key="1">
    <source>
        <dbReference type="EMBL" id="MFL0247877.1"/>
    </source>
</evidence>
<dbReference type="InterPro" id="IPR026838">
    <property type="entry name" value="YheC/D"/>
</dbReference>
<keyword evidence="2" id="KW-1185">Reference proteome</keyword>
<protein>
    <submittedName>
        <fullName evidence="1">YheC/YheD family protein</fullName>
    </submittedName>
</protein>
<reference evidence="1 2" key="1">
    <citation type="submission" date="2024-11" db="EMBL/GenBank/DDBJ databases">
        <authorList>
            <person name="Heng Y.C."/>
            <person name="Lim A.C.H."/>
            <person name="Lee J.K.Y."/>
            <person name="Kittelmann S."/>
        </authorList>
    </citation>
    <scope>NUCLEOTIDE SEQUENCE [LARGE SCALE GENOMIC DNA]</scope>
    <source>
        <strain evidence="1 2">WILCCON 0185</strain>
    </source>
</reference>
<dbReference type="RefSeq" id="WP_406770309.1">
    <property type="nucleotide sequence ID" value="NZ_JBJHZZ010000010.1"/>
</dbReference>
<dbReference type="EMBL" id="JBJHZZ010000010">
    <property type="protein sequence ID" value="MFL0247877.1"/>
    <property type="molecule type" value="Genomic_DNA"/>
</dbReference>
<dbReference type="SUPFAM" id="SSF56059">
    <property type="entry name" value="Glutathione synthetase ATP-binding domain-like"/>
    <property type="match status" value="1"/>
</dbReference>
<accession>A0ABW8T6U7</accession>
<name>A0ABW8T6U7_9CLOT</name>
<gene>
    <name evidence="1" type="ORF">ACJDUG_12935</name>
</gene>
<comment type="caution">
    <text evidence="1">The sequence shown here is derived from an EMBL/GenBank/DDBJ whole genome shotgun (WGS) entry which is preliminary data.</text>
</comment>
<evidence type="ECO:0000313" key="2">
    <source>
        <dbReference type="Proteomes" id="UP001623591"/>
    </source>
</evidence>
<proteinExistence type="predicted"/>
<dbReference type="Proteomes" id="UP001623591">
    <property type="component" value="Unassembled WGS sequence"/>
</dbReference>